<feature type="transmembrane region" description="Helical" evidence="10">
    <location>
        <begin position="63"/>
        <end position="88"/>
    </location>
</feature>
<comment type="subcellular location">
    <subcellularLocation>
        <location evidence="1">Cell membrane</location>
        <topology evidence="1">Multi-pass membrane protein</topology>
    </subcellularLocation>
</comment>
<protein>
    <submittedName>
        <fullName evidence="12">Polysialic acid transport protein kpsM</fullName>
    </submittedName>
</protein>
<dbReference type="Pfam" id="PF01061">
    <property type="entry name" value="ABC2_membrane"/>
    <property type="match status" value="1"/>
</dbReference>
<dbReference type="PRINTS" id="PR00164">
    <property type="entry name" value="ABC2TRNSPORT"/>
</dbReference>
<dbReference type="PANTHER" id="PTHR30413:SF10">
    <property type="entry name" value="CAPSULE POLYSACCHARIDE EXPORT INNER-MEMBRANE PROTEIN CTRC"/>
    <property type="match status" value="1"/>
</dbReference>
<gene>
    <name evidence="12" type="primary">kpsM</name>
    <name evidence="12" type="ORF">NCTC11165_01468</name>
</gene>
<feature type="transmembrane region" description="Helical" evidence="10">
    <location>
        <begin position="142"/>
        <end position="164"/>
    </location>
</feature>
<keyword evidence="5" id="KW-0762">Sugar transport</keyword>
<evidence type="ECO:0000256" key="4">
    <source>
        <dbReference type="ARBA" id="ARBA00022475"/>
    </source>
</evidence>
<keyword evidence="6 10" id="KW-0812">Transmembrane</keyword>
<dbReference type="EMBL" id="UAQM01000011">
    <property type="protein sequence ID" value="SPU44071.1"/>
    <property type="molecule type" value="Genomic_DNA"/>
</dbReference>
<feature type="transmembrane region" description="Helical" evidence="10">
    <location>
        <begin position="176"/>
        <end position="194"/>
    </location>
</feature>
<feature type="domain" description="ABC-2 type transporter transmembrane" evidence="11">
    <location>
        <begin position="14"/>
        <end position="219"/>
    </location>
</feature>
<dbReference type="InterPro" id="IPR013525">
    <property type="entry name" value="ABC2_TM"/>
</dbReference>
<proteinExistence type="inferred from homology"/>
<evidence type="ECO:0000256" key="5">
    <source>
        <dbReference type="ARBA" id="ARBA00022597"/>
    </source>
</evidence>
<dbReference type="GO" id="GO:0015920">
    <property type="term" value="P:lipopolysaccharide transport"/>
    <property type="evidence" value="ECO:0007669"/>
    <property type="project" value="TreeGrafter"/>
</dbReference>
<dbReference type="GO" id="GO:0015774">
    <property type="term" value="P:polysaccharide transport"/>
    <property type="evidence" value="ECO:0007669"/>
    <property type="project" value="UniProtKB-KW"/>
</dbReference>
<accession>A0A2X1BQZ0</accession>
<keyword evidence="9 10" id="KW-0472">Membrane</keyword>
<dbReference type="GO" id="GO:0043190">
    <property type="term" value="C:ATP-binding cassette (ABC) transporter complex"/>
    <property type="evidence" value="ECO:0007669"/>
    <property type="project" value="InterPro"/>
</dbReference>
<evidence type="ECO:0000313" key="13">
    <source>
        <dbReference type="Proteomes" id="UP000250358"/>
    </source>
</evidence>
<sequence length="257" mass="28628">MIASVTHHIRIAGALMMREMTTRFGREGLGMAWIIGEPLVFCLGVLVLWTFTKPAYEHGIKLAPFVMTGYMCLILIRHMIGALVNALQANLGLLYHRQVSPIHVFTARVMLEVAGTTAAFIVVYAVLLALRQVSLPHNYLLFYGGWLLIAWMSTGFSLILTGLAMRYETFERVTGLVGYLLIPLSGVFMMVEWLPPNLREVILYVPFVHGVEMVRAGVFSEFVPTHYNVAYGLIWGAIFNVLGLALIAGARSRIIVD</sequence>
<evidence type="ECO:0000256" key="3">
    <source>
        <dbReference type="ARBA" id="ARBA00022448"/>
    </source>
</evidence>
<dbReference type="RefSeq" id="WP_252865579.1">
    <property type="nucleotide sequence ID" value="NZ_UAQM01000011.1"/>
</dbReference>
<dbReference type="InterPro" id="IPR000412">
    <property type="entry name" value="ABC_2_transport"/>
</dbReference>
<keyword evidence="7 10" id="KW-1133">Transmembrane helix</keyword>
<name>A0A2X1BQZ0_BREDI</name>
<keyword evidence="8" id="KW-0625">Polysaccharide transport</keyword>
<keyword evidence="4" id="KW-1003">Cell membrane</keyword>
<evidence type="ECO:0000256" key="2">
    <source>
        <dbReference type="ARBA" id="ARBA00007783"/>
    </source>
</evidence>
<feature type="transmembrane region" description="Helical" evidence="10">
    <location>
        <begin position="28"/>
        <end position="51"/>
    </location>
</feature>
<evidence type="ECO:0000313" key="12">
    <source>
        <dbReference type="EMBL" id="SPU44071.1"/>
    </source>
</evidence>
<dbReference type="PANTHER" id="PTHR30413">
    <property type="entry name" value="INNER MEMBRANE TRANSPORT PERMEASE"/>
    <property type="match status" value="1"/>
</dbReference>
<keyword evidence="3" id="KW-0813">Transport</keyword>
<feature type="transmembrane region" description="Helical" evidence="10">
    <location>
        <begin position="229"/>
        <end position="250"/>
    </location>
</feature>
<evidence type="ECO:0000256" key="8">
    <source>
        <dbReference type="ARBA" id="ARBA00023047"/>
    </source>
</evidence>
<evidence type="ECO:0000256" key="10">
    <source>
        <dbReference type="SAM" id="Phobius"/>
    </source>
</evidence>
<evidence type="ECO:0000259" key="11">
    <source>
        <dbReference type="Pfam" id="PF01061"/>
    </source>
</evidence>
<dbReference type="AlphaFoldDB" id="A0A2X1BQZ0"/>
<evidence type="ECO:0000256" key="6">
    <source>
        <dbReference type="ARBA" id="ARBA00022692"/>
    </source>
</evidence>
<reference evidence="12 13" key="1">
    <citation type="submission" date="2018-06" db="EMBL/GenBank/DDBJ databases">
        <authorList>
            <consortium name="Pathogen Informatics"/>
            <person name="Doyle S."/>
        </authorList>
    </citation>
    <scope>NUCLEOTIDE SEQUENCE [LARGE SCALE GENOMIC DNA]</scope>
    <source>
        <strain evidence="12 13">NCTC11165</strain>
    </source>
</reference>
<organism evidence="12 13">
    <name type="scientific">Brevundimonas diminuta</name>
    <name type="common">Pseudomonas diminuta</name>
    <dbReference type="NCBI Taxonomy" id="293"/>
    <lineage>
        <taxon>Bacteria</taxon>
        <taxon>Pseudomonadati</taxon>
        <taxon>Pseudomonadota</taxon>
        <taxon>Alphaproteobacteria</taxon>
        <taxon>Caulobacterales</taxon>
        <taxon>Caulobacteraceae</taxon>
        <taxon>Brevundimonas</taxon>
    </lineage>
</organism>
<dbReference type="Proteomes" id="UP000250358">
    <property type="component" value="Unassembled WGS sequence"/>
</dbReference>
<feature type="transmembrane region" description="Helical" evidence="10">
    <location>
        <begin position="109"/>
        <end position="130"/>
    </location>
</feature>
<evidence type="ECO:0000256" key="9">
    <source>
        <dbReference type="ARBA" id="ARBA00023136"/>
    </source>
</evidence>
<dbReference type="GO" id="GO:0140359">
    <property type="term" value="F:ABC-type transporter activity"/>
    <property type="evidence" value="ECO:0007669"/>
    <property type="project" value="InterPro"/>
</dbReference>
<evidence type="ECO:0000256" key="1">
    <source>
        <dbReference type="ARBA" id="ARBA00004651"/>
    </source>
</evidence>
<comment type="similarity">
    <text evidence="2">Belongs to the ABC-2 integral membrane protein family.</text>
</comment>
<evidence type="ECO:0000256" key="7">
    <source>
        <dbReference type="ARBA" id="ARBA00022989"/>
    </source>
</evidence>